<evidence type="ECO:0000313" key="2">
    <source>
        <dbReference type="EMBL" id="BDG73748.1"/>
    </source>
</evidence>
<keyword evidence="3" id="KW-1185">Reference proteome</keyword>
<dbReference type="Proteomes" id="UP000831327">
    <property type="component" value="Chromosome"/>
</dbReference>
<sequence length="162" mass="17635">MKPTVSGASRGQDGSRGPPRLRAARDAPQQVWIAFGGEADQAWLRPLRRGFRHCFAALRDEAGWTVVEPVSGRLLVLRIAMPAGYDLPGFYRRAGLRVVGPFAPGPARPGWLPPVLPQTCVGLCRALLGAGAPFALTPFGLFRRLVKILQENRKNVLTQFAP</sequence>
<accession>A0ABN6P8F0</accession>
<proteinExistence type="predicted"/>
<evidence type="ECO:0000313" key="3">
    <source>
        <dbReference type="Proteomes" id="UP000831327"/>
    </source>
</evidence>
<protein>
    <submittedName>
        <fullName evidence="2">Uncharacterized protein</fullName>
    </submittedName>
</protein>
<dbReference type="RefSeq" id="WP_244407959.1">
    <property type="nucleotide sequence ID" value="NZ_AP025637.1"/>
</dbReference>
<dbReference type="EMBL" id="AP025637">
    <property type="protein sequence ID" value="BDG73748.1"/>
    <property type="molecule type" value="Genomic_DNA"/>
</dbReference>
<gene>
    <name evidence="2" type="ORF">Rmf_36770</name>
</gene>
<reference evidence="2 3" key="1">
    <citation type="journal article" date="2016" name="Microbes Environ.">
        <title>Phylogenetically diverse aerobic anoxygenic phototrophic bacteria isolated from epilithic biofilms in Tama river, Japan.</title>
        <authorList>
            <person name="Hirose S."/>
            <person name="Matsuura K."/>
            <person name="Haruta S."/>
        </authorList>
    </citation>
    <scope>NUCLEOTIDE SEQUENCE [LARGE SCALE GENOMIC DNA]</scope>
    <source>
        <strain evidence="2 3">S08</strain>
    </source>
</reference>
<name>A0ABN6P8F0_9PROT</name>
<organism evidence="2 3">
    <name type="scientific">Roseomonas fluvialis</name>
    <dbReference type="NCBI Taxonomy" id="1750527"/>
    <lineage>
        <taxon>Bacteria</taxon>
        <taxon>Pseudomonadati</taxon>
        <taxon>Pseudomonadota</taxon>
        <taxon>Alphaproteobacteria</taxon>
        <taxon>Acetobacterales</taxon>
        <taxon>Roseomonadaceae</taxon>
        <taxon>Roseomonas</taxon>
    </lineage>
</organism>
<feature type="region of interest" description="Disordered" evidence="1">
    <location>
        <begin position="1"/>
        <end position="23"/>
    </location>
</feature>
<evidence type="ECO:0000256" key="1">
    <source>
        <dbReference type="SAM" id="MobiDB-lite"/>
    </source>
</evidence>